<reference evidence="7" key="1">
    <citation type="journal article" date="2016" name="Nat. Commun.">
        <title>The Gonium pectorale genome demonstrates co-option of cell cycle regulation during the evolution of multicellularity.</title>
        <authorList>
            <person name="Hanschen E.R."/>
            <person name="Marriage T.N."/>
            <person name="Ferris P.J."/>
            <person name="Hamaji T."/>
            <person name="Toyoda A."/>
            <person name="Fujiyama A."/>
            <person name="Neme R."/>
            <person name="Noguchi H."/>
            <person name="Minakuchi Y."/>
            <person name="Suzuki M."/>
            <person name="Kawai-Toyooka H."/>
            <person name="Smith D.R."/>
            <person name="Sparks H."/>
            <person name="Anderson J."/>
            <person name="Bakaric R."/>
            <person name="Luria V."/>
            <person name="Karger A."/>
            <person name="Kirschner M.W."/>
            <person name="Durand P.M."/>
            <person name="Michod R.E."/>
            <person name="Nozaki H."/>
            <person name="Olson B.J."/>
        </authorList>
    </citation>
    <scope>NUCLEOTIDE SEQUENCE [LARGE SCALE GENOMIC DNA]</scope>
    <source>
        <strain evidence="7">NIES-2863</strain>
    </source>
</reference>
<comment type="caution">
    <text evidence="6">The sequence shown here is derived from an EMBL/GenBank/DDBJ whole genome shotgun (WGS) entry which is preliminary data.</text>
</comment>
<dbReference type="PANTHER" id="PTHR13398:SF0">
    <property type="entry name" value="GDP-FUCOSE PROTEIN O-FUCOSYLTRANSFERASE 2"/>
    <property type="match status" value="1"/>
</dbReference>
<sequence>MVQCHRGQLSNRLMCLRAGVLLARALQRVLVLPVFTDSDPVVDVSKYVSLECFRRNNQAITFGEFREQLCHGVGLKVPDQDTPTGSSNGSLPHVKSRKQLKEDVGDGSFCNEGVLLQLENSFSLADYRGYTCWARNEDITNARALGVEIKRCSHIVPHAPKVNGTVLEGAMAEPNPYGLDQILDVFGGRTEKVLLFLDLFGVNLLPAEEDLAATITEPGQVCGWMPPERAAAAADVVMQALIPAEPHGQEQGAPGVAAVVEPAAAAVADGGTAAPQAVAGAATAAAAIPRRAAAALPADVRTAKSYVGAPPPIRLRGTRPYVAVHLRRSDWFYYCAGARDCFYSMTEAAAWLNSTVADRGLDTLYVSTNADEREKQMLRRAVAGRVLFWDDVLAQLQRWQGDAAPGGDVGQAPPPWLRSLPLDDALMVQMVEKAICMQATHFVSSAGSTFSEQIRDFRGGGLGDRERDLLLRRWGPDAIAAALRSVTGPAAGSSGAAGEGNSSVATAPPPDEPTTFLCDQEPPRYPDERRFPDVHNINIFLQQVRGVMAAAKEMAGGLWDVLRGAGGERSSTVADARPRTLSDALLAPWRWLVRLVLIAEDGHAMAAANRFVDMYTGGALAALVLEGVQDARADVLAKCVEEAAGQAGAVALHVAMSGVPREQQVLLMQELEARGALQQITRMGGAKQEHSSTFTLLWRGDGLGRRAEPALLEALPTFLERTDPYVLAKARVLLGDRRATLFRQVSATRRLYGFDDPRDGQCGPEQLRGLARRRL</sequence>
<evidence type="ECO:0008006" key="8">
    <source>
        <dbReference type="Google" id="ProtNLM"/>
    </source>
</evidence>
<keyword evidence="3" id="KW-0119">Carbohydrate metabolism</keyword>
<feature type="signal peptide" evidence="5">
    <location>
        <begin position="1"/>
        <end position="31"/>
    </location>
</feature>
<gene>
    <name evidence="6" type="ORF">GPECTOR_5g415</name>
</gene>
<feature type="compositionally biased region" description="Low complexity" evidence="4">
    <location>
        <begin position="489"/>
        <end position="505"/>
    </location>
</feature>
<dbReference type="EMBL" id="LSYV01000006">
    <property type="protein sequence ID" value="KXZ54332.1"/>
    <property type="molecule type" value="Genomic_DNA"/>
</dbReference>
<dbReference type="AlphaFoldDB" id="A0A150GXC0"/>
<feature type="compositionally biased region" description="Polar residues" evidence="4">
    <location>
        <begin position="81"/>
        <end position="90"/>
    </location>
</feature>
<dbReference type="Proteomes" id="UP000075714">
    <property type="component" value="Unassembled WGS sequence"/>
</dbReference>
<feature type="chain" id="PRO_5007562353" description="O-fucosyltransferase family protein" evidence="5">
    <location>
        <begin position="32"/>
        <end position="775"/>
    </location>
</feature>
<evidence type="ECO:0000256" key="3">
    <source>
        <dbReference type="ARBA" id="ARBA00023277"/>
    </source>
</evidence>
<dbReference type="GO" id="GO:0046922">
    <property type="term" value="F:peptide-O-fucosyltransferase activity"/>
    <property type="evidence" value="ECO:0007669"/>
    <property type="project" value="InterPro"/>
</dbReference>
<dbReference type="GO" id="GO:0006004">
    <property type="term" value="P:fucose metabolic process"/>
    <property type="evidence" value="ECO:0007669"/>
    <property type="project" value="UniProtKB-KW"/>
</dbReference>
<keyword evidence="7" id="KW-1185">Reference proteome</keyword>
<accession>A0A150GXC0</accession>
<evidence type="ECO:0000256" key="5">
    <source>
        <dbReference type="SAM" id="SignalP"/>
    </source>
</evidence>
<keyword evidence="5" id="KW-0732">Signal</keyword>
<keyword evidence="1" id="KW-0808">Transferase</keyword>
<feature type="region of interest" description="Disordered" evidence="4">
    <location>
        <begin position="77"/>
        <end position="96"/>
    </location>
</feature>
<dbReference type="PANTHER" id="PTHR13398">
    <property type="entry name" value="GDP-FUCOSE PROTEIN O-FUCOSYLTRANSFERASE 2"/>
    <property type="match status" value="1"/>
</dbReference>
<protein>
    <recommendedName>
        <fullName evidence="8">O-fucosyltransferase family protein</fullName>
    </recommendedName>
</protein>
<feature type="region of interest" description="Disordered" evidence="4">
    <location>
        <begin position="489"/>
        <end position="514"/>
    </location>
</feature>
<evidence type="ECO:0000313" key="6">
    <source>
        <dbReference type="EMBL" id="KXZ54332.1"/>
    </source>
</evidence>
<proteinExistence type="predicted"/>
<organism evidence="6 7">
    <name type="scientific">Gonium pectorale</name>
    <name type="common">Green alga</name>
    <dbReference type="NCBI Taxonomy" id="33097"/>
    <lineage>
        <taxon>Eukaryota</taxon>
        <taxon>Viridiplantae</taxon>
        <taxon>Chlorophyta</taxon>
        <taxon>core chlorophytes</taxon>
        <taxon>Chlorophyceae</taxon>
        <taxon>CS clade</taxon>
        <taxon>Chlamydomonadales</taxon>
        <taxon>Volvocaceae</taxon>
        <taxon>Gonium</taxon>
    </lineage>
</organism>
<evidence type="ECO:0000256" key="4">
    <source>
        <dbReference type="SAM" id="MobiDB-lite"/>
    </source>
</evidence>
<name>A0A150GXC0_GONPE</name>
<evidence type="ECO:0000256" key="1">
    <source>
        <dbReference type="ARBA" id="ARBA00022679"/>
    </source>
</evidence>
<dbReference type="Gene3D" id="3.40.50.11350">
    <property type="match status" value="1"/>
</dbReference>
<keyword evidence="2" id="KW-0294">Fucose metabolism</keyword>
<evidence type="ECO:0000313" key="7">
    <source>
        <dbReference type="Proteomes" id="UP000075714"/>
    </source>
</evidence>
<dbReference type="OrthoDB" id="531482at2759"/>
<dbReference type="CDD" id="cd11296">
    <property type="entry name" value="O-FucT_like"/>
    <property type="match status" value="1"/>
</dbReference>
<dbReference type="InterPro" id="IPR045130">
    <property type="entry name" value="OFUT2-like"/>
</dbReference>
<evidence type="ECO:0000256" key="2">
    <source>
        <dbReference type="ARBA" id="ARBA00023253"/>
    </source>
</evidence>